<evidence type="ECO:0000313" key="2">
    <source>
        <dbReference type="EMBL" id="KAK1742768.1"/>
    </source>
</evidence>
<proteinExistence type="predicted"/>
<dbReference type="AlphaFoldDB" id="A0AAD9DEJ1"/>
<feature type="region of interest" description="Disordered" evidence="1">
    <location>
        <begin position="400"/>
        <end position="446"/>
    </location>
</feature>
<feature type="compositionally biased region" description="Basic and acidic residues" evidence="1">
    <location>
        <begin position="413"/>
        <end position="425"/>
    </location>
</feature>
<dbReference type="EMBL" id="JATAAI010000010">
    <property type="protein sequence ID" value="KAK1742768.1"/>
    <property type="molecule type" value="Genomic_DNA"/>
</dbReference>
<keyword evidence="3" id="KW-1185">Reference proteome</keyword>
<protein>
    <submittedName>
        <fullName evidence="2">Uncharacterized protein</fullName>
    </submittedName>
</protein>
<gene>
    <name evidence="2" type="ORF">QTG54_006365</name>
</gene>
<evidence type="ECO:0000313" key="3">
    <source>
        <dbReference type="Proteomes" id="UP001224775"/>
    </source>
</evidence>
<feature type="non-terminal residue" evidence="2">
    <location>
        <position position="446"/>
    </location>
</feature>
<organism evidence="2 3">
    <name type="scientific">Skeletonema marinoi</name>
    <dbReference type="NCBI Taxonomy" id="267567"/>
    <lineage>
        <taxon>Eukaryota</taxon>
        <taxon>Sar</taxon>
        <taxon>Stramenopiles</taxon>
        <taxon>Ochrophyta</taxon>
        <taxon>Bacillariophyta</taxon>
        <taxon>Coscinodiscophyceae</taxon>
        <taxon>Thalassiosirophycidae</taxon>
        <taxon>Thalassiosirales</taxon>
        <taxon>Skeletonemataceae</taxon>
        <taxon>Skeletonema</taxon>
        <taxon>Skeletonema marinoi-dohrnii complex</taxon>
    </lineage>
</organism>
<name>A0AAD9DEJ1_9STRA</name>
<accession>A0AAD9DEJ1</accession>
<feature type="compositionally biased region" description="Basic residues" evidence="1">
    <location>
        <begin position="431"/>
        <end position="446"/>
    </location>
</feature>
<sequence>MGRFKTWITPVIAENKNFPITCGASDSTFVLPAASRPERTLLTLKIEGHERSDGSYGEEKFKAYATVQVPASLNLFQLHRVVCQTMNCGAYGRRETHEWKVPNINSDFEKPITDDNVEYVQIGETYFVENGKREDYGFGDEGIFDTGGGVRQRVSRTGAFVDQDMPFYFSSLDDKYTLERRLRSNNFGHMKACIHSTSVNSVFFQPGAMALLQNGLGKYFTTYKITCMKSEEYAGPLPLDPDINVMLPKCLRGKPEEDDEYWSVEKANKQLHSDRGCLRRNLYEIGSNDFLVQMPFCNLHSYPINKHWSEDNRRENGMVIRTPTPFPVAVHLTGLDHYPMFLHGEPPLPSSDDYENHVSSLRGRIDPDFLQDNIMGMSGEFAVPFRYGKYSYSYDSDASNCNGASQDSIGKVWTREVDDETKRIESLQPKKTAKGKKRKAPSKASA</sequence>
<reference evidence="2" key="1">
    <citation type="submission" date="2023-06" db="EMBL/GenBank/DDBJ databases">
        <title>Survivors Of The Sea: Transcriptome response of Skeletonema marinoi to long-term dormancy.</title>
        <authorList>
            <person name="Pinder M.I.M."/>
            <person name="Kourtchenko O."/>
            <person name="Robertson E.K."/>
            <person name="Larsson T."/>
            <person name="Maumus F."/>
            <person name="Osuna-Cruz C.M."/>
            <person name="Vancaester E."/>
            <person name="Stenow R."/>
            <person name="Vandepoele K."/>
            <person name="Ploug H."/>
            <person name="Bruchert V."/>
            <person name="Godhe A."/>
            <person name="Topel M."/>
        </authorList>
    </citation>
    <scope>NUCLEOTIDE SEQUENCE</scope>
    <source>
        <strain evidence="2">R05AC</strain>
    </source>
</reference>
<evidence type="ECO:0000256" key="1">
    <source>
        <dbReference type="SAM" id="MobiDB-lite"/>
    </source>
</evidence>
<comment type="caution">
    <text evidence="2">The sequence shown here is derived from an EMBL/GenBank/DDBJ whole genome shotgun (WGS) entry which is preliminary data.</text>
</comment>
<dbReference type="Proteomes" id="UP001224775">
    <property type="component" value="Unassembled WGS sequence"/>
</dbReference>